<dbReference type="InterPro" id="IPR013216">
    <property type="entry name" value="Methyltransf_11"/>
</dbReference>
<evidence type="ECO:0000313" key="3">
    <source>
        <dbReference type="Proteomes" id="UP000006304"/>
    </source>
</evidence>
<dbReference type="Pfam" id="PF08241">
    <property type="entry name" value="Methyltransf_11"/>
    <property type="match status" value="1"/>
</dbReference>
<reference evidence="2 3" key="1">
    <citation type="journal article" date="2012" name="J. Bacteriol.">
        <title>Complete genome sequence of Nocardia brasiliensis HUJEG-1.</title>
        <authorList>
            <person name="Vera-Cabrera L."/>
            <person name="Ortiz-Lopez R."/>
            <person name="Elizondo-Gonzalez R."/>
            <person name="Perez-Maya A.A."/>
            <person name="Ocampo-Candiani J."/>
        </authorList>
    </citation>
    <scope>NUCLEOTIDE SEQUENCE [LARGE SCALE GENOMIC DNA]</scope>
    <source>
        <strain evidence="3">ATCC 700358</strain>
    </source>
</reference>
<dbReference type="AlphaFoldDB" id="K0EYW3"/>
<dbReference type="Gene3D" id="3.40.50.150">
    <property type="entry name" value="Vaccinia Virus protein VP39"/>
    <property type="match status" value="1"/>
</dbReference>
<protein>
    <submittedName>
        <fullName evidence="2">UbiE/COQ5 family methyltransferase</fullName>
    </submittedName>
</protein>
<dbReference type="GO" id="GO:0008757">
    <property type="term" value="F:S-adenosylmethionine-dependent methyltransferase activity"/>
    <property type="evidence" value="ECO:0007669"/>
    <property type="project" value="InterPro"/>
</dbReference>
<dbReference type="Proteomes" id="UP000006304">
    <property type="component" value="Chromosome"/>
</dbReference>
<dbReference type="KEGG" id="nbr:O3I_021375"/>
<keyword evidence="2" id="KW-0808">Transferase</keyword>
<feature type="domain" description="Methyltransferase type 11" evidence="1">
    <location>
        <begin position="61"/>
        <end position="155"/>
    </location>
</feature>
<dbReference type="CDD" id="cd02440">
    <property type="entry name" value="AdoMet_MTases"/>
    <property type="match status" value="1"/>
</dbReference>
<keyword evidence="2" id="KW-0489">Methyltransferase</keyword>
<dbReference type="PANTHER" id="PTHR43591">
    <property type="entry name" value="METHYLTRANSFERASE"/>
    <property type="match status" value="1"/>
</dbReference>
<dbReference type="GO" id="GO:0032259">
    <property type="term" value="P:methylation"/>
    <property type="evidence" value="ECO:0007669"/>
    <property type="project" value="UniProtKB-KW"/>
</dbReference>
<gene>
    <name evidence="2" type="ORF">O3I_021375</name>
</gene>
<keyword evidence="3" id="KW-1185">Reference proteome</keyword>
<dbReference type="STRING" id="1133849.O3I_021375"/>
<evidence type="ECO:0000313" key="2">
    <source>
        <dbReference type="EMBL" id="AFU02234.1"/>
    </source>
</evidence>
<dbReference type="SUPFAM" id="SSF53335">
    <property type="entry name" value="S-adenosyl-L-methionine-dependent methyltransferases"/>
    <property type="match status" value="1"/>
</dbReference>
<dbReference type="eggNOG" id="COG2226">
    <property type="taxonomic scope" value="Bacteria"/>
</dbReference>
<dbReference type="InterPro" id="IPR029063">
    <property type="entry name" value="SAM-dependent_MTases_sf"/>
</dbReference>
<evidence type="ECO:0000259" key="1">
    <source>
        <dbReference type="Pfam" id="PF08241"/>
    </source>
</evidence>
<accession>K0EYW3</accession>
<dbReference type="PANTHER" id="PTHR43591:SF24">
    <property type="entry name" value="2-METHOXY-6-POLYPRENYL-1,4-BENZOQUINOL METHYLASE, MITOCHONDRIAL"/>
    <property type="match status" value="1"/>
</dbReference>
<organism evidence="2 3">
    <name type="scientific">Nocardia brasiliensis (strain ATCC 700358 / HUJEG-1)</name>
    <dbReference type="NCBI Taxonomy" id="1133849"/>
    <lineage>
        <taxon>Bacteria</taxon>
        <taxon>Bacillati</taxon>
        <taxon>Actinomycetota</taxon>
        <taxon>Actinomycetes</taxon>
        <taxon>Mycobacteriales</taxon>
        <taxon>Nocardiaceae</taxon>
        <taxon>Nocardia</taxon>
    </lineage>
</organism>
<dbReference type="HOGENOM" id="CLU_1015017_0_0_11"/>
<sequence>MGSHEHIRRRSATGAGYREQVALNQSRFAEIAQSYAGGQARRLDGELLAEMIRPLGVEHVLDVATGTAAAAAVVAKSGVRKRVVGLDSSAAMLRQARASGVDSVQLVVGLVEELPFADGSFDLVLCTRALHHIDRPELAVAEMARVVRPGGHIVVADNVTGYTGALHEEVEAIQRVRDPGHASTLAEHELVGLLRANSLDVVECHRTTSYRPLAQWLADGGTGAVDAAEIRRRLAALGPLAAPGFGTSFVVEDGVVVGLRQAMSWLRADRSNAL</sequence>
<name>K0EYW3_NOCB7</name>
<dbReference type="EMBL" id="CP003876">
    <property type="protein sequence ID" value="AFU02234.1"/>
    <property type="molecule type" value="Genomic_DNA"/>
</dbReference>
<proteinExistence type="predicted"/>